<dbReference type="Proteomes" id="UP000024635">
    <property type="component" value="Unassembled WGS sequence"/>
</dbReference>
<evidence type="ECO:0000313" key="2">
    <source>
        <dbReference type="EMBL" id="EYB81613.1"/>
    </source>
</evidence>
<proteinExistence type="predicted"/>
<feature type="transmembrane region" description="Helical" evidence="1">
    <location>
        <begin position="7"/>
        <end position="25"/>
    </location>
</feature>
<dbReference type="EMBL" id="JARK01001714">
    <property type="protein sequence ID" value="EYB81613.1"/>
    <property type="molecule type" value="Genomic_DNA"/>
</dbReference>
<dbReference type="OrthoDB" id="5796476at2759"/>
<organism evidence="2 3">
    <name type="scientific">Ancylostoma ceylanicum</name>
    <dbReference type="NCBI Taxonomy" id="53326"/>
    <lineage>
        <taxon>Eukaryota</taxon>
        <taxon>Metazoa</taxon>
        <taxon>Ecdysozoa</taxon>
        <taxon>Nematoda</taxon>
        <taxon>Chromadorea</taxon>
        <taxon>Rhabditida</taxon>
        <taxon>Rhabditina</taxon>
        <taxon>Rhabditomorpha</taxon>
        <taxon>Strongyloidea</taxon>
        <taxon>Ancylostomatidae</taxon>
        <taxon>Ancylostomatinae</taxon>
        <taxon>Ancylostoma</taxon>
    </lineage>
</organism>
<gene>
    <name evidence="2" type="primary">Acey_s0378.g293</name>
    <name evidence="2" type="ORF">Y032_0378g293</name>
</gene>
<name>A0A016RTG9_9BILA</name>
<protein>
    <submittedName>
        <fullName evidence="2">Uncharacterized protein</fullName>
    </submittedName>
</protein>
<evidence type="ECO:0000313" key="3">
    <source>
        <dbReference type="Proteomes" id="UP000024635"/>
    </source>
</evidence>
<sequence>MEGKSILNILLLGWFFTVWFCTRLIDVSVPISSVPAHRLRDSIESSVFYCPFSLTVEKQWRNGPREQLIIEGGKGTMFLFREKIAAVIASSRDPGLTIQWFLGQVRLDHLFIDVLSFEYVWLALLCASVVGVFVQIFVFEPFIKPKHAPADYVREMERGESAYINNMLRFVTFRRSIRADSMFFCTGMVC</sequence>
<keyword evidence="1" id="KW-0812">Transmembrane</keyword>
<accession>A0A016RTG9</accession>
<reference evidence="3" key="1">
    <citation type="journal article" date="2015" name="Nat. Genet.">
        <title>The genome and transcriptome of the zoonotic hookworm Ancylostoma ceylanicum identify infection-specific gene families.</title>
        <authorList>
            <person name="Schwarz E.M."/>
            <person name="Hu Y."/>
            <person name="Antoshechkin I."/>
            <person name="Miller M.M."/>
            <person name="Sternberg P.W."/>
            <person name="Aroian R.V."/>
        </authorList>
    </citation>
    <scope>NUCLEOTIDE SEQUENCE</scope>
    <source>
        <strain evidence="3">HY135</strain>
    </source>
</reference>
<evidence type="ECO:0000256" key="1">
    <source>
        <dbReference type="SAM" id="Phobius"/>
    </source>
</evidence>
<keyword evidence="1" id="KW-1133">Transmembrane helix</keyword>
<keyword evidence="1" id="KW-0472">Membrane</keyword>
<dbReference type="AlphaFoldDB" id="A0A016RTG9"/>
<comment type="caution">
    <text evidence="2">The sequence shown here is derived from an EMBL/GenBank/DDBJ whole genome shotgun (WGS) entry which is preliminary data.</text>
</comment>
<keyword evidence="3" id="KW-1185">Reference proteome</keyword>
<feature type="transmembrane region" description="Helical" evidence="1">
    <location>
        <begin position="119"/>
        <end position="139"/>
    </location>
</feature>